<dbReference type="KEGG" id="mflg:ABS361_12540"/>
<protein>
    <submittedName>
        <fullName evidence="3">Uncharacterized protein</fullName>
    </submittedName>
</protein>
<feature type="region of interest" description="Disordered" evidence="2">
    <location>
        <begin position="17"/>
        <end position="57"/>
    </location>
</feature>
<feature type="coiled-coil region" evidence="1">
    <location>
        <begin position="256"/>
        <end position="283"/>
    </location>
</feature>
<gene>
    <name evidence="3" type="ORF">ABS361_12540</name>
</gene>
<sequence length="291" mass="30625">MSGIQIPQPYNYNPLNNYGAASGPGQTTGTPDPVVGGGVTNNTPKLVGTPESGTPKSDLYTMPSGRSFSENFIQDVKNILDNVFGKDTAATEKQKIVDLIKELWAKPLEVGDKLAALIVETAGNKSRQQLQDAVSESDLAAAQLMQQAATMREAATMMIIGAAVQLGMTVASSVISIAGATTKIGQLNDAPTGAGEMKAINLAQAAGDRTQAIAQLVGAIGTFVNQVMQAQVKNIEADGAQWAAEAQRTNARHDISQKLADDLQKLADQIAQLLAEIQQTTVAMMQTMTRV</sequence>
<evidence type="ECO:0000256" key="1">
    <source>
        <dbReference type="SAM" id="Coils"/>
    </source>
</evidence>
<evidence type="ECO:0000313" key="3">
    <source>
        <dbReference type="EMBL" id="XBY42939.1"/>
    </source>
</evidence>
<evidence type="ECO:0000256" key="2">
    <source>
        <dbReference type="SAM" id="MobiDB-lite"/>
    </source>
</evidence>
<feature type="compositionally biased region" description="Low complexity" evidence="2">
    <location>
        <begin position="17"/>
        <end position="44"/>
    </location>
</feature>
<dbReference type="EMBL" id="CP158568">
    <property type="protein sequence ID" value="XBY42939.1"/>
    <property type="molecule type" value="Genomic_DNA"/>
</dbReference>
<proteinExistence type="predicted"/>
<dbReference type="RefSeq" id="WP_407048042.1">
    <property type="nucleotide sequence ID" value="NZ_CP158568.1"/>
</dbReference>
<accession>A0AAU7X504</accession>
<organism evidence="3">
    <name type="scientific">Methyloraptor flagellatus</name>
    <dbReference type="NCBI Taxonomy" id="3162530"/>
    <lineage>
        <taxon>Bacteria</taxon>
        <taxon>Pseudomonadati</taxon>
        <taxon>Pseudomonadota</taxon>
        <taxon>Alphaproteobacteria</taxon>
        <taxon>Hyphomicrobiales</taxon>
        <taxon>Ancalomicrobiaceae</taxon>
        <taxon>Methyloraptor</taxon>
    </lineage>
</organism>
<dbReference type="AlphaFoldDB" id="A0AAU7X504"/>
<name>A0AAU7X504_9HYPH</name>
<reference evidence="3" key="1">
    <citation type="submission" date="2024-06" db="EMBL/GenBank/DDBJ databases">
        <title>Methylostella associata gen. nov., sp. nov., a novel Ancalomicrobiaceae-affiliated facultatively methylotrophic bacteria that feed on methanotrophs of the genus Methylococcus.</title>
        <authorList>
            <person name="Saltykova V."/>
            <person name="Danilova O.V."/>
            <person name="Oshkin I.Y."/>
            <person name="Belova S.E."/>
            <person name="Pimenov N.V."/>
            <person name="Dedysh S.N."/>
        </authorList>
    </citation>
    <scope>NUCLEOTIDE SEQUENCE</scope>
    <source>
        <strain evidence="3">S20</strain>
    </source>
</reference>
<keyword evidence="1" id="KW-0175">Coiled coil</keyword>